<sequence length="129" mass="13586">MVSRPVEPSAAGSRQGSSRGLPSPRGTAVKHGEAGLMVAGCMPGTKARTLNRSFIQRDQANASCSWYTAQPESAVMQASGLVVLAGLPIAMIRQARSNKAASVETRRGVGCPTVTRMRQLQTAQQCSGW</sequence>
<keyword evidence="3" id="KW-1185">Reference proteome</keyword>
<evidence type="ECO:0000313" key="3">
    <source>
        <dbReference type="Proteomes" id="UP001244341"/>
    </source>
</evidence>
<name>A0ABY8UGF4_TETOB</name>
<evidence type="ECO:0000313" key="2">
    <source>
        <dbReference type="EMBL" id="WIA20240.1"/>
    </source>
</evidence>
<gene>
    <name evidence="2" type="ORF">OEZ85_006080</name>
</gene>
<reference evidence="2 3" key="1">
    <citation type="submission" date="2023-05" db="EMBL/GenBank/DDBJ databases">
        <title>A 100% complete, gapless, phased diploid assembly of the Scenedesmus obliquus UTEX 3031 genome.</title>
        <authorList>
            <person name="Biondi T.C."/>
            <person name="Hanschen E.R."/>
            <person name="Kwon T."/>
            <person name="Eng W."/>
            <person name="Kruse C.P.S."/>
            <person name="Koehler S.I."/>
            <person name="Kunde Y."/>
            <person name="Gleasner C.D."/>
            <person name="You Mak K.T."/>
            <person name="Polle J."/>
            <person name="Hovde B.T."/>
            <person name="Starkenburg S.R."/>
        </authorList>
    </citation>
    <scope>NUCLEOTIDE SEQUENCE [LARGE SCALE GENOMIC DNA]</scope>
    <source>
        <strain evidence="2 3">DOE0152z</strain>
    </source>
</reference>
<evidence type="ECO:0000256" key="1">
    <source>
        <dbReference type="SAM" id="MobiDB-lite"/>
    </source>
</evidence>
<dbReference type="Proteomes" id="UP001244341">
    <property type="component" value="Chromosome 11b"/>
</dbReference>
<accession>A0ABY8UGF4</accession>
<feature type="compositionally biased region" description="Low complexity" evidence="1">
    <location>
        <begin position="9"/>
        <end position="20"/>
    </location>
</feature>
<organism evidence="2 3">
    <name type="scientific">Tetradesmus obliquus</name>
    <name type="common">Green alga</name>
    <name type="synonym">Acutodesmus obliquus</name>
    <dbReference type="NCBI Taxonomy" id="3088"/>
    <lineage>
        <taxon>Eukaryota</taxon>
        <taxon>Viridiplantae</taxon>
        <taxon>Chlorophyta</taxon>
        <taxon>core chlorophytes</taxon>
        <taxon>Chlorophyceae</taxon>
        <taxon>CS clade</taxon>
        <taxon>Sphaeropleales</taxon>
        <taxon>Scenedesmaceae</taxon>
        <taxon>Tetradesmus</taxon>
    </lineage>
</organism>
<dbReference type="EMBL" id="CP126218">
    <property type="protein sequence ID" value="WIA20240.1"/>
    <property type="molecule type" value="Genomic_DNA"/>
</dbReference>
<proteinExistence type="predicted"/>
<protein>
    <submittedName>
        <fullName evidence="2">Uncharacterized protein</fullName>
    </submittedName>
</protein>
<feature type="region of interest" description="Disordered" evidence="1">
    <location>
        <begin position="1"/>
        <end position="29"/>
    </location>
</feature>